<dbReference type="InterPro" id="IPR039653">
    <property type="entry name" value="Prenyltransferase"/>
</dbReference>
<comment type="catalytic activity">
    <reaction evidence="14">
        <text>an all-trans-polyprenyl diphosphate + 4-hydroxybenzoate = a 4-hydroxy-3-(all-trans-polyprenyl)benzoate + diphosphate</text>
        <dbReference type="Rhea" id="RHEA:44504"/>
        <dbReference type="Rhea" id="RHEA-COMP:9514"/>
        <dbReference type="Rhea" id="RHEA-COMP:9564"/>
        <dbReference type="ChEBI" id="CHEBI:17879"/>
        <dbReference type="ChEBI" id="CHEBI:33019"/>
        <dbReference type="ChEBI" id="CHEBI:58914"/>
        <dbReference type="ChEBI" id="CHEBI:78396"/>
        <dbReference type="EC" id="2.5.1.39"/>
    </reaction>
    <physiologicalReaction direction="left-to-right" evidence="14">
        <dbReference type="Rhea" id="RHEA:44505"/>
    </physiologicalReaction>
</comment>
<feature type="transmembrane region" description="Helical" evidence="15">
    <location>
        <begin position="364"/>
        <end position="384"/>
    </location>
</feature>
<keyword evidence="17" id="KW-1185">Reference proteome</keyword>
<comment type="pathway">
    <text evidence="15">Cofactor biosynthesis; ubiquinone biosynthesis.</text>
</comment>
<feature type="transmembrane region" description="Helical" evidence="15">
    <location>
        <begin position="115"/>
        <end position="134"/>
    </location>
</feature>
<keyword evidence="8" id="KW-0809">Transit peptide</keyword>
<comment type="subcellular location">
    <subcellularLocation>
        <location evidence="2">Membrane</location>
        <topology evidence="2">Multi-pass membrane protein</topology>
    </subcellularLocation>
    <subcellularLocation>
        <location evidence="15">Mitochondrion inner membrane</location>
        <topology evidence="15">Multi-pass membrane protein</topology>
        <orientation evidence="15">Matrix side</orientation>
    </subcellularLocation>
</comment>
<evidence type="ECO:0000256" key="9">
    <source>
        <dbReference type="ARBA" id="ARBA00022989"/>
    </source>
</evidence>
<dbReference type="GO" id="GO:0008412">
    <property type="term" value="F:4-hydroxybenzoate polyprenyltransferase activity"/>
    <property type="evidence" value="ECO:0007669"/>
    <property type="project" value="UniProtKB-EC"/>
</dbReference>
<proteinExistence type="inferred from homology"/>
<feature type="transmembrane region" description="Helical" evidence="15">
    <location>
        <begin position="333"/>
        <end position="352"/>
    </location>
</feature>
<dbReference type="PANTHER" id="PTHR11048">
    <property type="entry name" value="PRENYLTRANSFERASES"/>
    <property type="match status" value="1"/>
</dbReference>
<dbReference type="InterPro" id="IPR030470">
    <property type="entry name" value="UbiA_prenylTrfase_CS"/>
</dbReference>
<dbReference type="RefSeq" id="XP_018897271.2">
    <property type="nucleotide sequence ID" value="XM_019041726.2"/>
</dbReference>
<dbReference type="Gene3D" id="1.20.120.1780">
    <property type="entry name" value="UbiA prenyltransferase"/>
    <property type="match status" value="1"/>
</dbReference>
<evidence type="ECO:0000256" key="14">
    <source>
        <dbReference type="ARBA" id="ARBA00051182"/>
    </source>
</evidence>
<evidence type="ECO:0000256" key="4">
    <source>
        <dbReference type="ARBA" id="ARBA00022679"/>
    </source>
</evidence>
<dbReference type="GeneID" id="109030654"/>
<comment type="function">
    <text evidence="15">Catalyzes the prenylation of para-hydroxybenzoate (PHB) with an all-trans polyprenyl group. Mediates the second step in the final reaction sequence of coenzyme Q (CoQ) biosynthesis, which is the condensation of the polyisoprenoid side chain with PHB, generating the first membrane-bound Q intermediate.</text>
</comment>
<dbReference type="EC" id="2.5.1.39" evidence="15"/>
<comment type="cofactor">
    <cofactor evidence="1 15">
        <name>Mg(2+)</name>
        <dbReference type="ChEBI" id="CHEBI:18420"/>
    </cofactor>
</comment>
<dbReference type="PANTHER" id="PTHR11048:SF28">
    <property type="entry name" value="4-HYDROXYBENZOATE POLYPRENYLTRANSFERASE, MITOCHONDRIAL"/>
    <property type="match status" value="1"/>
</dbReference>
<keyword evidence="11 15" id="KW-0414">Isoprene biosynthesis</keyword>
<accession>A0A9P0AAG0</accession>
<sequence>MLRTVSSLHLSEIHQLLRNNANIFRSSSLVYHCSCLSRSRVSNPHEDGNISSAKSNLTPPGGLKLHYSDLSSTRPSDGKLPVAQFKIGSIASHLVENSNSFIKPYLKLMRVDRPIGSWLLFWPGGWSIALAAAPGSLPDFTLLALFGLGAVTMRGAGCTINDMWDKDIDAKVSRTKDRPLVQGQISQLDALVFLGGQLGVGLLILLQLNLYSIVLGASSLALVISYPLMKRITNWPQLVLGMTFNWGALLGFSAVQGSCDWFLCLPLYVAGVCWTVIYDTIYAHQDVRDDLQLGLKSTAIYFGDNTQKWLSGFSVLMLFNLALCGLQCDQTWPYYLSLSLIGAHLARQIYTLDIQNGPECQRKFVSNHQVGLILFLGIVIGNLLRSKPKSIQELSLDTVRQ</sequence>
<dbReference type="Gene3D" id="1.10.357.140">
    <property type="entry name" value="UbiA prenyltransferase"/>
    <property type="match status" value="1"/>
</dbReference>
<gene>
    <name evidence="15" type="primary">coq2</name>
    <name evidence="16" type="ORF">BEMITA_LOCUS6272</name>
</gene>
<evidence type="ECO:0000256" key="2">
    <source>
        <dbReference type="ARBA" id="ARBA00004141"/>
    </source>
</evidence>
<dbReference type="PROSITE" id="PS00943">
    <property type="entry name" value="UBIA"/>
    <property type="match status" value="1"/>
</dbReference>
<dbReference type="RefSeq" id="XP_018897270.2">
    <property type="nucleotide sequence ID" value="XM_019041725.2"/>
</dbReference>
<keyword evidence="7 15" id="KW-0999">Mitochondrion inner membrane</keyword>
<dbReference type="Pfam" id="PF01040">
    <property type="entry name" value="UbiA"/>
    <property type="match status" value="1"/>
</dbReference>
<dbReference type="FunFam" id="1.10.357.140:FF:000003">
    <property type="entry name" value="4-hydroxybenzoate polyprenyltransferase, mitochondrial"/>
    <property type="match status" value="1"/>
</dbReference>
<keyword evidence="5 15" id="KW-0831">Ubiquinone biosynthesis</keyword>
<keyword evidence="10 15" id="KW-0472">Membrane</keyword>
<keyword evidence="9 15" id="KW-1133">Transmembrane helix</keyword>
<evidence type="ECO:0000256" key="7">
    <source>
        <dbReference type="ARBA" id="ARBA00022792"/>
    </source>
</evidence>
<comment type="catalytic activity">
    <reaction evidence="13">
        <text>all-trans-nonaprenyl diphosphate + 4-hydroxybenzoate = 4-hydroxy-3-(all-trans-nonaprenyl)benzoate + diphosphate</text>
        <dbReference type="Rhea" id="RHEA:17709"/>
        <dbReference type="ChEBI" id="CHEBI:17879"/>
        <dbReference type="ChEBI" id="CHEBI:33019"/>
        <dbReference type="ChEBI" id="CHEBI:58391"/>
        <dbReference type="ChEBI" id="CHEBI:84502"/>
        <dbReference type="EC" id="2.5.1.39"/>
    </reaction>
    <physiologicalReaction direction="left-to-right" evidence="13">
        <dbReference type="Rhea" id="RHEA:17710"/>
    </physiologicalReaction>
</comment>
<evidence type="ECO:0000256" key="15">
    <source>
        <dbReference type="HAMAP-Rule" id="MF_03189"/>
    </source>
</evidence>
<dbReference type="GO" id="GO:0006744">
    <property type="term" value="P:ubiquinone biosynthetic process"/>
    <property type="evidence" value="ECO:0007669"/>
    <property type="project" value="UniProtKB-UniRule"/>
</dbReference>
<dbReference type="EMBL" id="OU963864">
    <property type="protein sequence ID" value="CAH0387232.1"/>
    <property type="molecule type" value="Genomic_DNA"/>
</dbReference>
<comment type="catalytic activity">
    <reaction evidence="12">
        <text>all-trans-decaprenyl diphosphate + 4-hydroxybenzoate = 4-hydroxy-3-(all-trans-decaprenyl)benzoate + diphosphate</text>
        <dbReference type="Rhea" id="RHEA:44564"/>
        <dbReference type="ChEBI" id="CHEBI:17879"/>
        <dbReference type="ChEBI" id="CHEBI:33019"/>
        <dbReference type="ChEBI" id="CHEBI:60721"/>
        <dbReference type="ChEBI" id="CHEBI:84503"/>
        <dbReference type="EC" id="2.5.1.39"/>
    </reaction>
    <physiologicalReaction direction="left-to-right" evidence="12">
        <dbReference type="Rhea" id="RHEA:44565"/>
    </physiologicalReaction>
</comment>
<evidence type="ECO:0000313" key="17">
    <source>
        <dbReference type="Proteomes" id="UP001152759"/>
    </source>
</evidence>
<comment type="similarity">
    <text evidence="3 15">Belongs to the UbiA prenyltransferase family.</text>
</comment>
<evidence type="ECO:0000256" key="6">
    <source>
        <dbReference type="ARBA" id="ARBA00022692"/>
    </source>
</evidence>
<dbReference type="GO" id="GO:0008299">
    <property type="term" value="P:isoprenoid biosynthetic process"/>
    <property type="evidence" value="ECO:0007669"/>
    <property type="project" value="UniProtKB-UniRule"/>
</dbReference>
<dbReference type="AlphaFoldDB" id="A0A9P0AAG0"/>
<evidence type="ECO:0000256" key="13">
    <source>
        <dbReference type="ARBA" id="ARBA00050454"/>
    </source>
</evidence>
<evidence type="ECO:0000256" key="10">
    <source>
        <dbReference type="ARBA" id="ARBA00023136"/>
    </source>
</evidence>
<organism evidence="16 17">
    <name type="scientific">Bemisia tabaci</name>
    <name type="common">Sweetpotato whitefly</name>
    <name type="synonym">Aleurodes tabaci</name>
    <dbReference type="NCBI Taxonomy" id="7038"/>
    <lineage>
        <taxon>Eukaryota</taxon>
        <taxon>Metazoa</taxon>
        <taxon>Ecdysozoa</taxon>
        <taxon>Arthropoda</taxon>
        <taxon>Hexapoda</taxon>
        <taxon>Insecta</taxon>
        <taxon>Pterygota</taxon>
        <taxon>Neoptera</taxon>
        <taxon>Paraneoptera</taxon>
        <taxon>Hemiptera</taxon>
        <taxon>Sternorrhyncha</taxon>
        <taxon>Aleyrodoidea</taxon>
        <taxon>Aleyrodidae</taxon>
        <taxon>Aleyrodinae</taxon>
        <taxon>Bemisia</taxon>
    </lineage>
</organism>
<evidence type="ECO:0000256" key="11">
    <source>
        <dbReference type="ARBA" id="ARBA00023229"/>
    </source>
</evidence>
<dbReference type="InterPro" id="IPR044878">
    <property type="entry name" value="UbiA_sf"/>
</dbReference>
<feature type="transmembrane region" description="Helical" evidence="15">
    <location>
        <begin position="309"/>
        <end position="326"/>
    </location>
</feature>
<evidence type="ECO:0000256" key="8">
    <source>
        <dbReference type="ARBA" id="ARBA00022946"/>
    </source>
</evidence>
<dbReference type="Proteomes" id="UP001152759">
    <property type="component" value="Chromosome 3"/>
</dbReference>
<dbReference type="HAMAP" id="MF_01635">
    <property type="entry name" value="UbiA"/>
    <property type="match status" value="1"/>
</dbReference>
<dbReference type="FunFam" id="1.20.120.1780:FF:000001">
    <property type="entry name" value="4-hydroxybenzoate octaprenyltransferase"/>
    <property type="match status" value="1"/>
</dbReference>
<dbReference type="GO" id="GO:0005743">
    <property type="term" value="C:mitochondrial inner membrane"/>
    <property type="evidence" value="ECO:0007669"/>
    <property type="project" value="UniProtKB-SubCell"/>
</dbReference>
<dbReference type="RefSeq" id="XP_018897273.2">
    <property type="nucleotide sequence ID" value="XM_019041728.2"/>
</dbReference>
<evidence type="ECO:0000256" key="3">
    <source>
        <dbReference type="ARBA" id="ARBA00005985"/>
    </source>
</evidence>
<evidence type="ECO:0000256" key="12">
    <source>
        <dbReference type="ARBA" id="ARBA00049890"/>
    </source>
</evidence>
<dbReference type="InterPro" id="IPR000537">
    <property type="entry name" value="UbiA_prenyltransferase"/>
</dbReference>
<keyword evidence="15" id="KW-0496">Mitochondrion</keyword>
<dbReference type="NCBIfam" id="TIGR01474">
    <property type="entry name" value="ubiA_proteo"/>
    <property type="match status" value="1"/>
</dbReference>
<feature type="transmembrane region" description="Helical" evidence="15">
    <location>
        <begin position="210"/>
        <end position="228"/>
    </location>
</feature>
<dbReference type="InterPro" id="IPR006370">
    <property type="entry name" value="HB_polyprenyltransferase-like"/>
</dbReference>
<reference evidence="16" key="1">
    <citation type="submission" date="2021-12" db="EMBL/GenBank/DDBJ databases">
        <authorList>
            <person name="King R."/>
        </authorList>
    </citation>
    <scope>NUCLEOTIDE SEQUENCE</scope>
</reference>
<keyword evidence="6 15" id="KW-0812">Transmembrane</keyword>
<protein>
    <recommendedName>
        <fullName evidence="15">4-hydroxybenzoate polyprenyltransferase, mitochondrial</fullName>
        <shortName evidence="15">4-HB polyprenyltransferase</shortName>
        <ecNumber evidence="15">2.5.1.39</ecNumber>
    </recommendedName>
    <alternativeName>
        <fullName evidence="15">Para-hydroxybenzoate--polyprenyltransferase</fullName>
        <shortName evidence="15">PHB:PPT</shortName>
        <shortName evidence="15">PHB:polyprenyltransferase</shortName>
    </alternativeName>
</protein>
<evidence type="ECO:0000313" key="16">
    <source>
        <dbReference type="EMBL" id="CAH0387232.1"/>
    </source>
</evidence>
<name>A0A9P0AAG0_BEMTA</name>
<evidence type="ECO:0000256" key="5">
    <source>
        <dbReference type="ARBA" id="ARBA00022688"/>
    </source>
</evidence>
<evidence type="ECO:0000256" key="1">
    <source>
        <dbReference type="ARBA" id="ARBA00001946"/>
    </source>
</evidence>
<dbReference type="KEGG" id="btab:109030654"/>
<dbReference type="CDD" id="cd13959">
    <property type="entry name" value="PT_UbiA_COQ2"/>
    <property type="match status" value="1"/>
</dbReference>
<keyword evidence="4 15" id="KW-0808">Transferase</keyword>